<feature type="signal peptide" evidence="2">
    <location>
        <begin position="1"/>
        <end position="26"/>
    </location>
</feature>
<protein>
    <recommendedName>
        <fullName evidence="5">DUF4148 domain-containing protein</fullName>
    </recommendedName>
</protein>
<name>A0A916S8D1_9BURK</name>
<accession>A0A916S8D1</accession>
<evidence type="ECO:0000313" key="3">
    <source>
        <dbReference type="EMBL" id="GGA86735.1"/>
    </source>
</evidence>
<evidence type="ECO:0000256" key="1">
    <source>
        <dbReference type="SAM" id="MobiDB-lite"/>
    </source>
</evidence>
<feature type="chain" id="PRO_5037493834" description="DUF4148 domain-containing protein" evidence="2">
    <location>
        <begin position="27"/>
        <end position="201"/>
    </location>
</feature>
<dbReference type="Proteomes" id="UP000620596">
    <property type="component" value="Unassembled WGS sequence"/>
</dbReference>
<evidence type="ECO:0000313" key="4">
    <source>
        <dbReference type="Proteomes" id="UP000620596"/>
    </source>
</evidence>
<sequence length="201" mass="22379">MNSKLLTTSLLASALFAGLGMSPAMAQNTSTPNVDRAQQAISARIQQGLNSGHITPSEAQALYARDRDIAAKEAFFKSNGQATPQERQQLRTDLSALNADVERMMANNVYNAPRDVGTPGLDKQEYRLSQRIDEGVRDGRISQREARRLLKRERSFQQHEASFKADGVVTPQERRQLRSELSALREEIDRALRNGNGRGRS</sequence>
<reference evidence="3" key="2">
    <citation type="submission" date="2020-09" db="EMBL/GenBank/DDBJ databases">
        <authorList>
            <person name="Sun Q."/>
            <person name="Zhou Y."/>
        </authorList>
    </citation>
    <scope>NUCLEOTIDE SEQUENCE</scope>
    <source>
        <strain evidence="3">CGMCC 1.15322</strain>
    </source>
</reference>
<reference evidence="3" key="1">
    <citation type="journal article" date="2014" name="Int. J. Syst. Evol. Microbiol.">
        <title>Complete genome sequence of Corynebacterium casei LMG S-19264T (=DSM 44701T), isolated from a smear-ripened cheese.</title>
        <authorList>
            <consortium name="US DOE Joint Genome Institute (JGI-PGF)"/>
            <person name="Walter F."/>
            <person name="Albersmeier A."/>
            <person name="Kalinowski J."/>
            <person name="Ruckert C."/>
        </authorList>
    </citation>
    <scope>NUCLEOTIDE SEQUENCE</scope>
    <source>
        <strain evidence="3">CGMCC 1.15322</strain>
    </source>
</reference>
<keyword evidence="4" id="KW-1185">Reference proteome</keyword>
<dbReference type="AlphaFoldDB" id="A0A916S8D1"/>
<evidence type="ECO:0000256" key="2">
    <source>
        <dbReference type="SAM" id="SignalP"/>
    </source>
</evidence>
<comment type="caution">
    <text evidence="3">The sequence shown here is derived from an EMBL/GenBank/DDBJ whole genome shotgun (WGS) entry which is preliminary data.</text>
</comment>
<organism evidence="3 4">
    <name type="scientific">Polaromonas eurypsychrophila</name>
    <dbReference type="NCBI Taxonomy" id="1614635"/>
    <lineage>
        <taxon>Bacteria</taxon>
        <taxon>Pseudomonadati</taxon>
        <taxon>Pseudomonadota</taxon>
        <taxon>Betaproteobacteria</taxon>
        <taxon>Burkholderiales</taxon>
        <taxon>Comamonadaceae</taxon>
        <taxon>Polaromonas</taxon>
    </lineage>
</organism>
<proteinExistence type="predicted"/>
<dbReference type="RefSeq" id="WP_188706082.1">
    <property type="nucleotide sequence ID" value="NZ_BMIG01000001.1"/>
</dbReference>
<keyword evidence="2" id="KW-0732">Signal</keyword>
<dbReference type="EMBL" id="BMIG01000001">
    <property type="protein sequence ID" value="GGA86735.1"/>
    <property type="molecule type" value="Genomic_DNA"/>
</dbReference>
<evidence type="ECO:0008006" key="5">
    <source>
        <dbReference type="Google" id="ProtNLM"/>
    </source>
</evidence>
<gene>
    <name evidence="3" type="ORF">GCM10011496_04240</name>
</gene>
<feature type="region of interest" description="Disordered" evidence="1">
    <location>
        <begin position="156"/>
        <end position="177"/>
    </location>
</feature>